<dbReference type="CDD" id="cd18597">
    <property type="entry name" value="ABC_6TM_YOR1_D1_like"/>
    <property type="match status" value="1"/>
</dbReference>
<feature type="transmembrane region" description="Helical" evidence="10">
    <location>
        <begin position="444"/>
        <end position="469"/>
    </location>
</feature>
<dbReference type="InterPro" id="IPR003593">
    <property type="entry name" value="AAA+_ATPase"/>
</dbReference>
<dbReference type="GO" id="GO:0005886">
    <property type="term" value="C:plasma membrane"/>
    <property type="evidence" value="ECO:0007669"/>
    <property type="project" value="TreeGrafter"/>
</dbReference>
<name>A0A376B2J5_9ASCO</name>
<evidence type="ECO:0000256" key="2">
    <source>
        <dbReference type="ARBA" id="ARBA00009726"/>
    </source>
</evidence>
<feature type="domain" description="ABC transmembrane type-1" evidence="12">
    <location>
        <begin position="879"/>
        <end position="1156"/>
    </location>
</feature>
<dbReference type="InterPro" id="IPR027417">
    <property type="entry name" value="P-loop_NTPase"/>
</dbReference>
<dbReference type="InterPro" id="IPR017871">
    <property type="entry name" value="ABC_transporter-like_CS"/>
</dbReference>
<comment type="subcellular location">
    <subcellularLocation>
        <location evidence="1">Membrane</location>
        <topology evidence="1">Multi-pass membrane protein</topology>
    </subcellularLocation>
</comment>
<keyword evidence="4 10" id="KW-0812">Transmembrane</keyword>
<feature type="transmembrane region" description="Helical" evidence="10">
    <location>
        <begin position="227"/>
        <end position="248"/>
    </location>
</feature>
<organism evidence="13 14">
    <name type="scientific">Saccharomycodes ludwigii</name>
    <dbReference type="NCBI Taxonomy" id="36035"/>
    <lineage>
        <taxon>Eukaryota</taxon>
        <taxon>Fungi</taxon>
        <taxon>Dikarya</taxon>
        <taxon>Ascomycota</taxon>
        <taxon>Saccharomycotina</taxon>
        <taxon>Saccharomycetes</taxon>
        <taxon>Saccharomycodales</taxon>
        <taxon>Saccharomycodaceae</taxon>
        <taxon>Saccharomycodes</taxon>
    </lineage>
</organism>
<dbReference type="CDD" id="cd18606">
    <property type="entry name" value="ABC_6TM_YOR1_D2_like"/>
    <property type="match status" value="1"/>
</dbReference>
<dbReference type="FunFam" id="1.20.1560.10:FF:000010">
    <property type="entry name" value="Multidrug resistance-associated ABC transporter"/>
    <property type="match status" value="1"/>
</dbReference>
<feature type="transmembrane region" description="Helical" evidence="10">
    <location>
        <begin position="171"/>
        <end position="195"/>
    </location>
</feature>
<dbReference type="GO" id="GO:0016887">
    <property type="term" value="F:ATP hydrolysis activity"/>
    <property type="evidence" value="ECO:0007669"/>
    <property type="project" value="InterPro"/>
</dbReference>
<dbReference type="CDD" id="cd03250">
    <property type="entry name" value="ABCC_MRP_domain1"/>
    <property type="match status" value="1"/>
</dbReference>
<dbReference type="PROSITE" id="PS00211">
    <property type="entry name" value="ABC_TRANSPORTER_1"/>
    <property type="match status" value="2"/>
</dbReference>
<dbReference type="InterPro" id="IPR050173">
    <property type="entry name" value="ABC_transporter_C-like"/>
</dbReference>
<proteinExistence type="inferred from homology"/>
<accession>A0A376B2J5</accession>
<feature type="transmembrane region" description="Helical" evidence="10">
    <location>
        <begin position="299"/>
        <end position="322"/>
    </location>
</feature>
<keyword evidence="8 10" id="KW-0472">Membrane</keyword>
<feature type="transmembrane region" description="Helical" evidence="10">
    <location>
        <begin position="873"/>
        <end position="901"/>
    </location>
</feature>
<evidence type="ECO:0000256" key="4">
    <source>
        <dbReference type="ARBA" id="ARBA00022692"/>
    </source>
</evidence>
<evidence type="ECO:0000259" key="12">
    <source>
        <dbReference type="PROSITE" id="PS50929"/>
    </source>
</evidence>
<dbReference type="PROSITE" id="PS50893">
    <property type="entry name" value="ABC_TRANSPORTER_2"/>
    <property type="match status" value="2"/>
</dbReference>
<feature type="transmembrane region" description="Helical" evidence="10">
    <location>
        <begin position="328"/>
        <end position="347"/>
    </location>
</feature>
<evidence type="ECO:0000256" key="1">
    <source>
        <dbReference type="ARBA" id="ARBA00004141"/>
    </source>
</evidence>
<dbReference type="PANTHER" id="PTHR24223">
    <property type="entry name" value="ATP-BINDING CASSETTE SUB-FAMILY C"/>
    <property type="match status" value="1"/>
</dbReference>
<feature type="compositionally biased region" description="Low complexity" evidence="9">
    <location>
        <begin position="1"/>
        <end position="23"/>
    </location>
</feature>
<feature type="domain" description="ABC transporter" evidence="11">
    <location>
        <begin position="539"/>
        <end position="761"/>
    </location>
</feature>
<keyword evidence="6" id="KW-0067">ATP-binding</keyword>
<dbReference type="SMART" id="SM00382">
    <property type="entry name" value="AAA"/>
    <property type="match status" value="2"/>
</dbReference>
<evidence type="ECO:0000256" key="10">
    <source>
        <dbReference type="SAM" id="Phobius"/>
    </source>
</evidence>
<feature type="transmembrane region" description="Helical" evidence="10">
    <location>
        <begin position="411"/>
        <end position="432"/>
    </location>
</feature>
<dbReference type="SUPFAM" id="SSF52540">
    <property type="entry name" value="P-loop containing nucleoside triphosphate hydrolases"/>
    <property type="match status" value="2"/>
</dbReference>
<dbReference type="Pfam" id="PF00664">
    <property type="entry name" value="ABC_membrane"/>
    <property type="match status" value="2"/>
</dbReference>
<reference evidence="14" key="1">
    <citation type="submission" date="2018-06" db="EMBL/GenBank/DDBJ databases">
        <authorList>
            <person name="Guldener U."/>
        </authorList>
    </citation>
    <scope>NUCLEOTIDE SEQUENCE [LARGE SCALE GENOMIC DNA]</scope>
    <source>
        <strain evidence="14">UTAD17</strain>
    </source>
</reference>
<keyword evidence="7 10" id="KW-1133">Transmembrane helix</keyword>
<evidence type="ECO:0000256" key="6">
    <source>
        <dbReference type="ARBA" id="ARBA00022840"/>
    </source>
</evidence>
<evidence type="ECO:0000256" key="5">
    <source>
        <dbReference type="ARBA" id="ARBA00022741"/>
    </source>
</evidence>
<sequence length="1455" mass="164256">MKKSSPSTSSTVSSSIQVSNSSSLKHGMQRTSGETNSKKDNEESYGSDSNKPDYYIDKDELEKVLDSNIYPQKRLFRYLHTRKIPDIPENNEKRKTYPLYHSNPISRIFFLWVMPLIKIGYKRTLQPMDLFKLDERLSIEKLYSDFESIWLANSSKYNSYKGESNKIPRYLLVKCVLLSFKYMLGFSVLFCILGNCSSAFNPMLTKRLINFVEAKQLLPHLHVNKGVGYAIGASIIMLLNGIFFNHFLHNSMMAGGQIRSVLTKALLKKSFKLSGYSQYKYSTGKITSMMSTDLSRLELAFAFQPMLWAFPAPIIIVLVLLIINVGPISLVGIALFFVAVTVTLLAFKRMIKFRIQANIFTDQRVTFMREILSNMKMIKYYAWEDAYQSNVEGKRKLEVGRVVRMQYTRNFFTAMALIVPSLCSLIVFLALYKLKGHSKGAGDIFSSLSLFQVLSIQMFFLPISLATGIDGFIALGRIQDFLLTEEEDEDDNHNNAGYFGPCDSESNALELEHCSFEWDDYESMESGTVAKADTKLPITKDEKLQDLQTTSFKGFEDLNFTIKKGEMVIVTGSIGTGKTSLLLALAKFMKQSNPMGKFKQAGSLLLCGYPWVQNTTVRNNILFGSKFDPQKYSKIMDACSLLSDLEILPAADLTEIGERGITLSGGQKARINLARSVYKDKDIYLFDDVLSAVDARVGKHIMDACMLKYLKGKTRILATHQLSLIEKADRVIFLGTDGNFDIGTVAELCKRSTGFANLLEFSQNLAEKEKMKEMEDEAVDCGEDVAENPDGISEDEVTELHYDHDQLELKKRITRSTVATGANSDKNEILIKEEDKPDAEKRGQITNKEERAVNSIGFNIYKEYVQAGAGKRLYLLFIFIYGLLVIFTAFTNLFTSVWLSFWTEMKFTNRGEGFYMGMYCFWVFVTLLFMVCQFTLLCTVGVNASKNLNLKAVRKLLHTPMSFMDTTPIGRVLNRFTKDTDTLDNEIVEQLRLFIYQTANLGGVIIMCIIYLPWFAIAVPFLLGAYVLLADHYQSSGREVKRLEAVQRSFVYNNFNEVLSGMLTIKCYNLKDMFLEKNDFFINKQNEATFLSVAVQRWVALSMDIVAVAFALIITLLCVTRQFHVGASSTGVMLTYVLQLPGILNTLLRAMTQTENDMNSVERLVSYANTLPQEAAYRSEITMDKNWPVHASIKFDNVNMSYRPGLPLVLKNVSMEIKSGEKIGICGRTGAGKSTIMSALYRLVELSSGHIFIDGVDISKIGLYDLRSKLCIIPQDPVLFKGTIRKNLDPFGERSDEELWDALVRGGAISDLGAVTNGDKLHKFHLDQMVQEDGVNFSLGERQLLALSRALVRNSKILILDEATSSVDYETDSKIQSKIIGEFSHCTILCIAHRLKTILNYDRILVLDRGEIKEFDTPYNLYHSGGNNNGNKGIFRDMCDRSGITADNFEEPKRG</sequence>
<dbReference type="CDD" id="cd03244">
    <property type="entry name" value="ABCC_MRP_domain2"/>
    <property type="match status" value="1"/>
</dbReference>
<evidence type="ECO:0000313" key="13">
    <source>
        <dbReference type="EMBL" id="SSD58893.1"/>
    </source>
</evidence>
<feature type="transmembrane region" description="Helical" evidence="10">
    <location>
        <begin position="1131"/>
        <end position="1151"/>
    </location>
</feature>
<dbReference type="Gene3D" id="1.20.1560.10">
    <property type="entry name" value="ABC transporter type 1, transmembrane domain"/>
    <property type="match status" value="2"/>
</dbReference>
<dbReference type="InterPro" id="IPR036640">
    <property type="entry name" value="ABC1_TM_sf"/>
</dbReference>
<evidence type="ECO:0000256" key="3">
    <source>
        <dbReference type="ARBA" id="ARBA00022448"/>
    </source>
</evidence>
<dbReference type="GO" id="GO:0008559">
    <property type="term" value="F:ABC-type xenobiotic transporter activity"/>
    <property type="evidence" value="ECO:0007669"/>
    <property type="project" value="TreeGrafter"/>
</dbReference>
<dbReference type="Gene3D" id="3.40.50.300">
    <property type="entry name" value="P-loop containing nucleotide triphosphate hydrolases"/>
    <property type="match status" value="2"/>
</dbReference>
<feature type="domain" description="ABC transporter" evidence="11">
    <location>
        <begin position="1193"/>
        <end position="1434"/>
    </location>
</feature>
<dbReference type="FunFam" id="3.40.50.300:FF:000565">
    <property type="entry name" value="ABC bile acid transporter"/>
    <property type="match status" value="1"/>
</dbReference>
<keyword evidence="14" id="KW-1185">Reference proteome</keyword>
<dbReference type="GO" id="GO:0005524">
    <property type="term" value="F:ATP binding"/>
    <property type="evidence" value="ECO:0007669"/>
    <property type="project" value="UniProtKB-KW"/>
</dbReference>
<gene>
    <name evidence="13" type="ORF">SCODWIG_00654</name>
</gene>
<feature type="region of interest" description="Disordered" evidence="9">
    <location>
        <begin position="1"/>
        <end position="53"/>
    </location>
</feature>
<evidence type="ECO:0000256" key="7">
    <source>
        <dbReference type="ARBA" id="ARBA00022989"/>
    </source>
</evidence>
<evidence type="ECO:0000259" key="11">
    <source>
        <dbReference type="PROSITE" id="PS50893"/>
    </source>
</evidence>
<dbReference type="FunFam" id="3.40.50.300:FF:001750">
    <property type="entry name" value="ATP-binding cassette transporter"/>
    <property type="match status" value="1"/>
</dbReference>
<evidence type="ECO:0000313" key="14">
    <source>
        <dbReference type="Proteomes" id="UP000262825"/>
    </source>
</evidence>
<protein>
    <submittedName>
        <fullName evidence="13">Related to Oligomycin resistance ATP-dependent permease YOR1</fullName>
    </submittedName>
</protein>
<dbReference type="VEuPathDB" id="FungiDB:SCODWIG_00654"/>
<feature type="domain" description="ABC transmembrane type-1" evidence="12">
    <location>
        <begin position="186"/>
        <end position="470"/>
    </location>
</feature>
<evidence type="ECO:0000256" key="9">
    <source>
        <dbReference type="SAM" id="MobiDB-lite"/>
    </source>
</evidence>
<dbReference type="SUPFAM" id="SSF90123">
    <property type="entry name" value="ABC transporter transmembrane region"/>
    <property type="match status" value="2"/>
</dbReference>
<feature type="transmembrane region" description="Helical" evidence="10">
    <location>
        <begin position="1001"/>
        <end position="1029"/>
    </location>
</feature>
<evidence type="ECO:0000256" key="8">
    <source>
        <dbReference type="ARBA" id="ARBA00023136"/>
    </source>
</evidence>
<feature type="transmembrane region" description="Helical" evidence="10">
    <location>
        <begin position="1098"/>
        <end position="1119"/>
    </location>
</feature>
<dbReference type="PROSITE" id="PS50929">
    <property type="entry name" value="ABC_TM1F"/>
    <property type="match status" value="2"/>
</dbReference>
<keyword evidence="3" id="KW-0813">Transport</keyword>
<dbReference type="Proteomes" id="UP000262825">
    <property type="component" value="Unassembled WGS sequence"/>
</dbReference>
<dbReference type="PANTHER" id="PTHR24223:SF456">
    <property type="entry name" value="MULTIDRUG RESISTANCE-ASSOCIATED PROTEIN LETHAL(2)03659"/>
    <property type="match status" value="1"/>
</dbReference>
<dbReference type="EMBL" id="UFAJ01000061">
    <property type="protein sequence ID" value="SSD58893.1"/>
    <property type="molecule type" value="Genomic_DNA"/>
</dbReference>
<dbReference type="Pfam" id="PF00005">
    <property type="entry name" value="ABC_tran"/>
    <property type="match status" value="2"/>
</dbReference>
<keyword evidence="5" id="KW-0547">Nucleotide-binding</keyword>
<feature type="transmembrane region" description="Helical" evidence="10">
    <location>
        <begin position="921"/>
        <end position="944"/>
    </location>
</feature>
<dbReference type="InterPro" id="IPR011527">
    <property type="entry name" value="ABC1_TM_dom"/>
</dbReference>
<dbReference type="InterPro" id="IPR003439">
    <property type="entry name" value="ABC_transporter-like_ATP-bd"/>
</dbReference>
<comment type="similarity">
    <text evidence="2">Belongs to the ABC transporter superfamily. ABCC family. Conjugate transporter (TC 3.A.1.208) subfamily.</text>
</comment>